<dbReference type="Proteomes" id="UP000022447">
    <property type="component" value="Unassembled WGS sequence"/>
</dbReference>
<dbReference type="InterPro" id="IPR027275">
    <property type="entry name" value="PRC-brl_dom"/>
</dbReference>
<dbReference type="OrthoDB" id="7876889at2"/>
<sequence>MRRTALVTILMAGLAVPAIAQETGSSDPAPQQEQQQAPYITATMLQDARIVSLEGEYDAGTWDGGEPLQPILAGLSEIGDVSEILLDDAGQVQGITTDIGGFIGIGQKTVMIPLADLRLARSPDDEDITIVTRLGKEQLEQAPEFQTAED</sequence>
<comment type="caution">
    <text evidence="3">The sequence shown here is derived from an EMBL/GenBank/DDBJ whole genome shotgun (WGS) entry which is preliminary data.</text>
</comment>
<dbReference type="RefSeq" id="WP_051489361.1">
    <property type="nucleotide sequence ID" value="NZ_JALZ01000006.1"/>
</dbReference>
<dbReference type="STRING" id="1449350.OCH239_18280"/>
<dbReference type="AlphaFoldDB" id="X7EJ84"/>
<evidence type="ECO:0000259" key="2">
    <source>
        <dbReference type="Pfam" id="PF05239"/>
    </source>
</evidence>
<dbReference type="SUPFAM" id="SSF50346">
    <property type="entry name" value="PRC-barrel domain"/>
    <property type="match status" value="1"/>
</dbReference>
<dbReference type="EMBL" id="JALZ01000006">
    <property type="protein sequence ID" value="ETX15226.1"/>
    <property type="molecule type" value="Genomic_DNA"/>
</dbReference>
<accession>X7EJ84</accession>
<dbReference type="Gene3D" id="2.30.30.240">
    <property type="entry name" value="PRC-barrel domain"/>
    <property type="match status" value="1"/>
</dbReference>
<feature type="chain" id="PRO_5004978394" evidence="1">
    <location>
        <begin position="21"/>
        <end position="150"/>
    </location>
</feature>
<keyword evidence="1" id="KW-0732">Signal</keyword>
<proteinExistence type="predicted"/>
<evidence type="ECO:0000313" key="4">
    <source>
        <dbReference type="Proteomes" id="UP000022447"/>
    </source>
</evidence>
<feature type="domain" description="PRC-barrel" evidence="2">
    <location>
        <begin position="77"/>
        <end position="135"/>
    </location>
</feature>
<organism evidence="3 4">
    <name type="scientific">Roseivivax halodurans JCM 10272</name>
    <dbReference type="NCBI Taxonomy" id="1449350"/>
    <lineage>
        <taxon>Bacteria</taxon>
        <taxon>Pseudomonadati</taxon>
        <taxon>Pseudomonadota</taxon>
        <taxon>Alphaproteobacteria</taxon>
        <taxon>Rhodobacterales</taxon>
        <taxon>Roseobacteraceae</taxon>
        <taxon>Roseivivax</taxon>
    </lineage>
</organism>
<dbReference type="Pfam" id="PF05239">
    <property type="entry name" value="PRC"/>
    <property type="match status" value="1"/>
</dbReference>
<feature type="signal peptide" evidence="1">
    <location>
        <begin position="1"/>
        <end position="20"/>
    </location>
</feature>
<evidence type="ECO:0000313" key="3">
    <source>
        <dbReference type="EMBL" id="ETX15226.1"/>
    </source>
</evidence>
<keyword evidence="4" id="KW-1185">Reference proteome</keyword>
<dbReference type="eggNOG" id="COG3861">
    <property type="taxonomic scope" value="Bacteria"/>
</dbReference>
<gene>
    <name evidence="3" type="ORF">OCH239_18280</name>
</gene>
<evidence type="ECO:0000256" key="1">
    <source>
        <dbReference type="SAM" id="SignalP"/>
    </source>
</evidence>
<reference evidence="3 4" key="1">
    <citation type="submission" date="2014-01" db="EMBL/GenBank/DDBJ databases">
        <title>Roseivivax halodurans JCM 10272 Genome Sequencing.</title>
        <authorList>
            <person name="Lai Q."/>
            <person name="Li G."/>
            <person name="Shao Z."/>
        </authorList>
    </citation>
    <scope>NUCLEOTIDE SEQUENCE [LARGE SCALE GENOMIC DNA]</scope>
    <source>
        <strain evidence="3 4">JCM 10272</strain>
    </source>
</reference>
<name>X7EJ84_9RHOB</name>
<dbReference type="InterPro" id="IPR011033">
    <property type="entry name" value="PRC_barrel-like_sf"/>
</dbReference>
<protein>
    <submittedName>
        <fullName evidence="3">Photosystem reaction center subunit H</fullName>
    </submittedName>
</protein>